<keyword evidence="3" id="KW-0786">Thiamine pyrophosphate</keyword>
<dbReference type="Pfam" id="PF00676">
    <property type="entry name" value="E1_dh"/>
    <property type="match status" value="1"/>
</dbReference>
<dbReference type="InterPro" id="IPR050642">
    <property type="entry name" value="PDH_E1_Alpha_Subunit"/>
</dbReference>
<reference evidence="5" key="1">
    <citation type="submission" date="2018-05" db="EMBL/GenBank/DDBJ databases">
        <authorList>
            <person name="Lanie J.A."/>
            <person name="Ng W.-L."/>
            <person name="Kazmierczak K.M."/>
            <person name="Andrzejewski T.M."/>
            <person name="Davidsen T.M."/>
            <person name="Wayne K.J."/>
            <person name="Tettelin H."/>
            <person name="Glass J.I."/>
            <person name="Rusch D."/>
            <person name="Podicherti R."/>
            <person name="Tsui H.-C.T."/>
            <person name="Winkler M.E."/>
        </authorList>
    </citation>
    <scope>NUCLEOTIDE SEQUENCE</scope>
</reference>
<dbReference type="AlphaFoldDB" id="A0A382DL28"/>
<evidence type="ECO:0000256" key="2">
    <source>
        <dbReference type="ARBA" id="ARBA00023002"/>
    </source>
</evidence>
<dbReference type="Gene3D" id="3.40.50.970">
    <property type="match status" value="1"/>
</dbReference>
<dbReference type="GO" id="GO:0004739">
    <property type="term" value="F:pyruvate dehydrogenase (acetyl-transferring) activity"/>
    <property type="evidence" value="ECO:0007669"/>
    <property type="project" value="TreeGrafter"/>
</dbReference>
<dbReference type="InterPro" id="IPR001017">
    <property type="entry name" value="DH_E1"/>
</dbReference>
<dbReference type="InterPro" id="IPR029061">
    <property type="entry name" value="THDP-binding"/>
</dbReference>
<feature type="domain" description="Dehydrogenase E1 component" evidence="4">
    <location>
        <begin position="1"/>
        <end position="78"/>
    </location>
</feature>
<organism evidence="5">
    <name type="scientific">marine metagenome</name>
    <dbReference type="NCBI Taxonomy" id="408172"/>
    <lineage>
        <taxon>unclassified sequences</taxon>
        <taxon>metagenomes</taxon>
        <taxon>ecological metagenomes</taxon>
    </lineage>
</organism>
<comment type="cofactor">
    <cofactor evidence="1">
        <name>thiamine diphosphate</name>
        <dbReference type="ChEBI" id="CHEBI:58937"/>
    </cofactor>
</comment>
<proteinExistence type="predicted"/>
<sequence>MIEAMTYRFRGHSMADPSSYREDSEIKQWEDKDPILLFKEYVKENNLLTDTDISNIENEVKVIVENCLKFAENSPLPDMSVAMDKIYYSDN</sequence>
<evidence type="ECO:0000259" key="4">
    <source>
        <dbReference type="Pfam" id="PF00676"/>
    </source>
</evidence>
<keyword evidence="2" id="KW-0560">Oxidoreductase</keyword>
<dbReference type="SUPFAM" id="SSF52518">
    <property type="entry name" value="Thiamin diphosphate-binding fold (THDP-binding)"/>
    <property type="match status" value="1"/>
</dbReference>
<protein>
    <recommendedName>
        <fullName evidence="4">Dehydrogenase E1 component domain-containing protein</fullName>
    </recommendedName>
</protein>
<dbReference type="PANTHER" id="PTHR11516:SF60">
    <property type="entry name" value="PYRUVATE DEHYDROGENASE E1 COMPONENT SUBUNIT ALPHA"/>
    <property type="match status" value="1"/>
</dbReference>
<evidence type="ECO:0000256" key="3">
    <source>
        <dbReference type="ARBA" id="ARBA00023052"/>
    </source>
</evidence>
<gene>
    <name evidence="5" type="ORF">METZ01_LOCUS191568</name>
</gene>
<evidence type="ECO:0000256" key="1">
    <source>
        <dbReference type="ARBA" id="ARBA00001964"/>
    </source>
</evidence>
<accession>A0A382DL28</accession>
<dbReference type="GO" id="GO:0006086">
    <property type="term" value="P:pyruvate decarboxylation to acetyl-CoA"/>
    <property type="evidence" value="ECO:0007669"/>
    <property type="project" value="TreeGrafter"/>
</dbReference>
<dbReference type="EMBL" id="UINC01039760">
    <property type="protein sequence ID" value="SVB38714.1"/>
    <property type="molecule type" value="Genomic_DNA"/>
</dbReference>
<dbReference type="PANTHER" id="PTHR11516">
    <property type="entry name" value="PYRUVATE DEHYDROGENASE E1 COMPONENT, ALPHA SUBUNIT BACTERIAL AND ORGANELLAR"/>
    <property type="match status" value="1"/>
</dbReference>
<evidence type="ECO:0000313" key="5">
    <source>
        <dbReference type="EMBL" id="SVB38714.1"/>
    </source>
</evidence>
<name>A0A382DL28_9ZZZZ</name>